<evidence type="ECO:0000256" key="2">
    <source>
        <dbReference type="SAM" id="Phobius"/>
    </source>
</evidence>
<sequence length="301" mass="31005">MVDDLSIPRPGIRTTTTTTTITARSGRYGARQQVARPGMDPDVRRMALFAGGIGTVLAVLIGISTLTGRHSGEIPVVSADARPVRVKPADPGGMKIDAAENDVFSGGSDTAKARLGPVAETPDTAALRTAVTDAPPADEASSAAAPASVVQAAPKAPPASVVQSLSKASLTPAVQHMSKASPAPAVQATAPKASPATVVQSTPKAQAAISRPVATSAPAGHGATVQLAALTTEQGARTEWQLLVKRMPELLASRQPSFSHVEHDRHTFWRLRTSGFADVAQARSFCDKVRAKGGGCTVTEF</sequence>
<organism evidence="4 5">
    <name type="scientific">Rhodopila globiformis</name>
    <name type="common">Rhodopseudomonas globiformis</name>
    <dbReference type="NCBI Taxonomy" id="1071"/>
    <lineage>
        <taxon>Bacteria</taxon>
        <taxon>Pseudomonadati</taxon>
        <taxon>Pseudomonadota</taxon>
        <taxon>Alphaproteobacteria</taxon>
        <taxon>Acetobacterales</taxon>
        <taxon>Acetobacteraceae</taxon>
        <taxon>Rhodopila</taxon>
    </lineage>
</organism>
<keyword evidence="2" id="KW-1133">Transmembrane helix</keyword>
<dbReference type="Gene3D" id="3.30.70.1070">
    <property type="entry name" value="Sporulation related repeat"/>
    <property type="match status" value="1"/>
</dbReference>
<proteinExistence type="predicted"/>
<dbReference type="PROSITE" id="PS51724">
    <property type="entry name" value="SPOR"/>
    <property type="match status" value="1"/>
</dbReference>
<comment type="caution">
    <text evidence="4">The sequence shown here is derived from an EMBL/GenBank/DDBJ whole genome shotgun (WGS) entry which is preliminary data.</text>
</comment>
<evidence type="ECO:0000313" key="4">
    <source>
        <dbReference type="EMBL" id="PPQ31831.1"/>
    </source>
</evidence>
<evidence type="ECO:0000313" key="5">
    <source>
        <dbReference type="Proteomes" id="UP000239724"/>
    </source>
</evidence>
<name>A0A2S6NB59_RHOGL</name>
<dbReference type="OrthoDB" id="7338235at2"/>
<dbReference type="Proteomes" id="UP000239724">
    <property type="component" value="Unassembled WGS sequence"/>
</dbReference>
<feature type="domain" description="SPOR" evidence="3">
    <location>
        <begin position="217"/>
        <end position="301"/>
    </location>
</feature>
<keyword evidence="2" id="KW-0812">Transmembrane</keyword>
<dbReference type="RefSeq" id="WP_104519933.1">
    <property type="nucleotide sequence ID" value="NZ_NHRY01000182.1"/>
</dbReference>
<reference evidence="4 5" key="1">
    <citation type="journal article" date="2018" name="Arch. Microbiol.">
        <title>New insights into the metabolic potential of the phototrophic purple bacterium Rhodopila globiformis DSM 161(T) from its draft genome sequence and evidence for a vanadium-dependent nitrogenase.</title>
        <authorList>
            <person name="Imhoff J.F."/>
            <person name="Rahn T."/>
            <person name="Kunzel S."/>
            <person name="Neulinger S.C."/>
        </authorList>
    </citation>
    <scope>NUCLEOTIDE SEQUENCE [LARGE SCALE GENOMIC DNA]</scope>
    <source>
        <strain evidence="4 5">DSM 161</strain>
    </source>
</reference>
<gene>
    <name evidence="4" type="ORF">CCS01_16580</name>
</gene>
<dbReference type="EMBL" id="NHRY01000182">
    <property type="protein sequence ID" value="PPQ31831.1"/>
    <property type="molecule type" value="Genomic_DNA"/>
</dbReference>
<feature type="region of interest" description="Disordered" evidence="1">
    <location>
        <begin position="88"/>
        <end position="110"/>
    </location>
</feature>
<dbReference type="GO" id="GO:0042834">
    <property type="term" value="F:peptidoglycan binding"/>
    <property type="evidence" value="ECO:0007669"/>
    <property type="project" value="InterPro"/>
</dbReference>
<feature type="transmembrane region" description="Helical" evidence="2">
    <location>
        <begin position="46"/>
        <end position="66"/>
    </location>
</feature>
<keyword evidence="5" id="KW-1185">Reference proteome</keyword>
<dbReference type="InterPro" id="IPR036680">
    <property type="entry name" value="SPOR-like_sf"/>
</dbReference>
<evidence type="ECO:0000256" key="1">
    <source>
        <dbReference type="SAM" id="MobiDB-lite"/>
    </source>
</evidence>
<evidence type="ECO:0000259" key="3">
    <source>
        <dbReference type="PROSITE" id="PS51724"/>
    </source>
</evidence>
<dbReference type="InterPro" id="IPR007730">
    <property type="entry name" value="SPOR-like_dom"/>
</dbReference>
<keyword evidence="2" id="KW-0472">Membrane</keyword>
<dbReference type="Pfam" id="PF05036">
    <property type="entry name" value="SPOR"/>
    <property type="match status" value="1"/>
</dbReference>
<dbReference type="AlphaFoldDB" id="A0A2S6NB59"/>
<accession>A0A2S6NB59</accession>
<protein>
    <recommendedName>
        <fullName evidence="3">SPOR domain-containing protein</fullName>
    </recommendedName>
</protein>